<feature type="domain" description="EF-hand" evidence="3">
    <location>
        <begin position="69"/>
        <end position="104"/>
    </location>
</feature>
<evidence type="ECO:0000313" key="5">
    <source>
        <dbReference type="Proteomes" id="UP001162640"/>
    </source>
</evidence>
<proteinExistence type="predicted"/>
<keyword evidence="1" id="KW-0812">Transmembrane</keyword>
<feature type="transmembrane region" description="Helical" evidence="1">
    <location>
        <begin position="296"/>
        <end position="325"/>
    </location>
</feature>
<dbReference type="InterPro" id="IPR002048">
    <property type="entry name" value="EF_hand_dom"/>
</dbReference>
<name>A0A9W7APT9_9STRA</name>
<dbReference type="PROSITE" id="PS50222">
    <property type="entry name" value="EF_HAND_2"/>
    <property type="match status" value="1"/>
</dbReference>
<evidence type="ECO:0000256" key="2">
    <source>
        <dbReference type="SAM" id="SignalP"/>
    </source>
</evidence>
<feature type="chain" id="PRO_5040873148" description="EF-hand domain-containing protein" evidence="2">
    <location>
        <begin position="18"/>
        <end position="330"/>
    </location>
</feature>
<dbReference type="PROSITE" id="PS00018">
    <property type="entry name" value="EF_HAND_1"/>
    <property type="match status" value="1"/>
</dbReference>
<dbReference type="AlphaFoldDB" id="A0A9W7APT9"/>
<dbReference type="EMBL" id="BLQM01000216">
    <property type="protein sequence ID" value="GMH76137.1"/>
    <property type="molecule type" value="Genomic_DNA"/>
</dbReference>
<feature type="transmembrane region" description="Helical" evidence="1">
    <location>
        <begin position="253"/>
        <end position="276"/>
    </location>
</feature>
<reference evidence="5" key="1">
    <citation type="journal article" date="2023" name="Commun. Biol.">
        <title>Genome analysis of Parmales, the sister group of diatoms, reveals the evolutionary specialization of diatoms from phago-mixotrophs to photoautotrophs.</title>
        <authorList>
            <person name="Ban H."/>
            <person name="Sato S."/>
            <person name="Yoshikawa S."/>
            <person name="Yamada K."/>
            <person name="Nakamura Y."/>
            <person name="Ichinomiya M."/>
            <person name="Sato N."/>
            <person name="Blanc-Mathieu R."/>
            <person name="Endo H."/>
            <person name="Kuwata A."/>
            <person name="Ogata H."/>
        </authorList>
    </citation>
    <scope>NUCLEOTIDE SEQUENCE [LARGE SCALE GENOMIC DNA]</scope>
</reference>
<comment type="caution">
    <text evidence="4">The sequence shown here is derived from an EMBL/GenBank/DDBJ whole genome shotgun (WGS) entry which is preliminary data.</text>
</comment>
<organism evidence="4 5">
    <name type="scientific">Triparma laevis f. inornata</name>
    <dbReference type="NCBI Taxonomy" id="1714386"/>
    <lineage>
        <taxon>Eukaryota</taxon>
        <taxon>Sar</taxon>
        <taxon>Stramenopiles</taxon>
        <taxon>Ochrophyta</taxon>
        <taxon>Bolidophyceae</taxon>
        <taxon>Parmales</taxon>
        <taxon>Triparmaceae</taxon>
        <taxon>Triparma</taxon>
    </lineage>
</organism>
<dbReference type="InterPro" id="IPR018247">
    <property type="entry name" value="EF_Hand_1_Ca_BS"/>
</dbReference>
<dbReference type="GO" id="GO:0005509">
    <property type="term" value="F:calcium ion binding"/>
    <property type="evidence" value="ECO:0007669"/>
    <property type="project" value="InterPro"/>
</dbReference>
<evidence type="ECO:0000313" key="4">
    <source>
        <dbReference type="EMBL" id="GMH76137.1"/>
    </source>
</evidence>
<dbReference type="Proteomes" id="UP001162640">
    <property type="component" value="Unassembled WGS sequence"/>
</dbReference>
<protein>
    <recommendedName>
        <fullName evidence="3">EF-hand domain-containing protein</fullName>
    </recommendedName>
</protein>
<keyword evidence="2" id="KW-0732">Signal</keyword>
<accession>A0A9W7APT9</accession>
<gene>
    <name evidence="4" type="ORF">TL16_g06985</name>
</gene>
<dbReference type="Gene3D" id="1.10.238.10">
    <property type="entry name" value="EF-hand"/>
    <property type="match status" value="1"/>
</dbReference>
<evidence type="ECO:0000259" key="3">
    <source>
        <dbReference type="PROSITE" id="PS50222"/>
    </source>
</evidence>
<sequence>MLVLLLLLVSCVPRTAGFLAHTSTTFSRPCHMSLTFLHSKSKKDDFTQKIEGLMKKTNLVGDDYKFGDVTKRTLASTFQALDEDGDGVIDPSEIANVAKTTIEKAAKATRIVDEDYEFGDLTKKASESITKTAEKTVQAITGDEGYKFGDYTSKFLTEGDKALSNLRDEAFNQIPKQVWTDMLGDLTEAQREAVAIALIQLAAIAVLAFNLAMNFITSFTWMRAWKVVVSATRLSPIANAAQWAKLIQARSSVAALIGPLALPLAAGTTIFLLIPYKDFVENLEKRMLLKRKYPVMNRALTLLVSCLAINAGVVGTATSSVFWVLNKIYI</sequence>
<feature type="signal peptide" evidence="2">
    <location>
        <begin position="1"/>
        <end position="17"/>
    </location>
</feature>
<keyword evidence="1" id="KW-1133">Transmembrane helix</keyword>
<feature type="transmembrane region" description="Helical" evidence="1">
    <location>
        <begin position="193"/>
        <end position="216"/>
    </location>
</feature>
<keyword evidence="1" id="KW-0472">Membrane</keyword>
<evidence type="ECO:0000256" key="1">
    <source>
        <dbReference type="SAM" id="Phobius"/>
    </source>
</evidence>